<protein>
    <submittedName>
        <fullName evidence="2">Uncharacterized protein</fullName>
    </submittedName>
</protein>
<comment type="caution">
    <text evidence="2">The sequence shown here is derived from an EMBL/GenBank/DDBJ whole genome shotgun (WGS) entry which is preliminary data.</text>
</comment>
<reference evidence="2" key="1">
    <citation type="submission" date="2021-03" db="EMBL/GenBank/DDBJ databases">
        <title>Revisited historic fungal species revealed as producer of novel bioactive compounds through whole genome sequencing and comparative genomics.</title>
        <authorList>
            <person name="Vignolle G.A."/>
            <person name="Hochenegger N."/>
            <person name="Mach R.L."/>
            <person name="Mach-Aigner A.R."/>
            <person name="Javad Rahimi M."/>
            <person name="Salim K.A."/>
            <person name="Chan C.M."/>
            <person name="Lim L.B.L."/>
            <person name="Cai F."/>
            <person name="Druzhinina I.S."/>
            <person name="U'Ren J.M."/>
            <person name="Derntl C."/>
        </authorList>
    </citation>
    <scope>NUCLEOTIDE SEQUENCE</scope>
    <source>
        <strain evidence="2">TUCIM 5799</strain>
    </source>
</reference>
<evidence type="ECO:0000313" key="2">
    <source>
        <dbReference type="EMBL" id="KAI1856162.1"/>
    </source>
</evidence>
<proteinExistence type="predicted"/>
<gene>
    <name evidence="2" type="ORF">JX265_011877</name>
</gene>
<sequence>MRRQYHVEMPTPLHISGLACGSACMRALGVPMASAGREISSRSRRADDCARHLCQKPSGTSTPRTYPPAASAHLTVQSFHAKVEASGSSTWLTQACTREPQSTSDTEMSGAIRPCVGGEGSQ</sequence>
<feature type="region of interest" description="Disordered" evidence="1">
    <location>
        <begin position="96"/>
        <end position="122"/>
    </location>
</feature>
<dbReference type="PROSITE" id="PS51257">
    <property type="entry name" value="PROKAR_LIPOPROTEIN"/>
    <property type="match status" value="1"/>
</dbReference>
<accession>A0A9P9WBX1</accession>
<dbReference type="AlphaFoldDB" id="A0A9P9WBX1"/>
<organism evidence="2 3">
    <name type="scientific">Neoarthrinium moseri</name>
    <dbReference type="NCBI Taxonomy" id="1658444"/>
    <lineage>
        <taxon>Eukaryota</taxon>
        <taxon>Fungi</taxon>
        <taxon>Dikarya</taxon>
        <taxon>Ascomycota</taxon>
        <taxon>Pezizomycotina</taxon>
        <taxon>Sordariomycetes</taxon>
        <taxon>Xylariomycetidae</taxon>
        <taxon>Amphisphaeriales</taxon>
        <taxon>Apiosporaceae</taxon>
        <taxon>Neoarthrinium</taxon>
    </lineage>
</organism>
<dbReference type="EMBL" id="JAFIMR010000046">
    <property type="protein sequence ID" value="KAI1856162.1"/>
    <property type="molecule type" value="Genomic_DNA"/>
</dbReference>
<dbReference type="Proteomes" id="UP000829685">
    <property type="component" value="Unassembled WGS sequence"/>
</dbReference>
<feature type="compositionally biased region" description="Polar residues" evidence="1">
    <location>
        <begin position="96"/>
        <end position="107"/>
    </location>
</feature>
<keyword evidence="3" id="KW-1185">Reference proteome</keyword>
<name>A0A9P9WBX1_9PEZI</name>
<evidence type="ECO:0000256" key="1">
    <source>
        <dbReference type="SAM" id="MobiDB-lite"/>
    </source>
</evidence>
<feature type="compositionally biased region" description="Basic and acidic residues" evidence="1">
    <location>
        <begin position="39"/>
        <end position="51"/>
    </location>
</feature>
<evidence type="ECO:0000313" key="3">
    <source>
        <dbReference type="Proteomes" id="UP000829685"/>
    </source>
</evidence>
<feature type="region of interest" description="Disordered" evidence="1">
    <location>
        <begin position="36"/>
        <end position="68"/>
    </location>
</feature>